<evidence type="ECO:0000256" key="6">
    <source>
        <dbReference type="ARBA" id="ARBA00022519"/>
    </source>
</evidence>
<keyword evidence="11 15" id="KW-1133">Transmembrane helix</keyword>
<evidence type="ECO:0000313" key="18">
    <source>
        <dbReference type="Proteomes" id="UP000619743"/>
    </source>
</evidence>
<accession>A0A8J2U9N8</accession>
<dbReference type="InterPro" id="IPR003004">
    <property type="entry name" value="GspF/PilC"/>
</dbReference>
<proteinExistence type="inferred from homology"/>
<dbReference type="Proteomes" id="UP000619743">
    <property type="component" value="Unassembled WGS sequence"/>
</dbReference>
<keyword evidence="12 15" id="KW-0472">Membrane</keyword>
<keyword evidence="7 14" id="KW-0812">Transmembrane</keyword>
<gene>
    <name evidence="17" type="primary">gspF</name>
    <name evidence="17" type="ORF">GCM10011369_33550</name>
</gene>
<feature type="transmembrane region" description="Helical" evidence="15">
    <location>
        <begin position="175"/>
        <end position="198"/>
    </location>
</feature>
<organism evidence="17 18">
    <name type="scientific">Neiella marina</name>
    <dbReference type="NCBI Taxonomy" id="508461"/>
    <lineage>
        <taxon>Bacteria</taxon>
        <taxon>Pseudomonadati</taxon>
        <taxon>Pseudomonadota</taxon>
        <taxon>Gammaproteobacteria</taxon>
        <taxon>Alteromonadales</taxon>
        <taxon>Echinimonadaceae</taxon>
        <taxon>Neiella</taxon>
    </lineage>
</organism>
<dbReference type="RefSeq" id="WP_087507374.1">
    <property type="nucleotide sequence ID" value="NZ_BMDX01000025.1"/>
</dbReference>
<evidence type="ECO:0000259" key="16">
    <source>
        <dbReference type="Pfam" id="PF00482"/>
    </source>
</evidence>
<sequence>MAVFQYKAISAEGKQTKGIEEAESARQARQQLRERGLMPTQLTEVADNRSAKSDQAKPSFRSRFRGKISTTDLSLMTRQLATLVQSGLPIEESLHAVAQQSEKQRIASMIMAVRARVLEGHSLADSLRGFPQIFDELFCATVAAGEKSGHLDEVLNRLADYNEKRQDTRGKVIQALVYPIVLTVIAIGVISLLLAVVVPKVVEQFLHMGQTLPLATRILIGASDFVRDYGIFVLVGIMLLAVAIQRILSIERQRFRWHQVQLKLPVAGKVVRGLNTARFARTLSILTASAVPLLDAMRIAGDVLLNLQMKEALRKASDRVREGSSLRASLQETKLFPPIMLHMIASGEKSGELEQMLGRAADNQDREFDSAMTIALGLLGPLVLVAMAAVVLFIVVAILQPILEMQNLVGL</sequence>
<dbReference type="Gene3D" id="1.20.81.30">
    <property type="entry name" value="Type II secretion system (T2SS), domain F"/>
    <property type="match status" value="2"/>
</dbReference>
<evidence type="ECO:0000256" key="4">
    <source>
        <dbReference type="ARBA" id="ARBA00022448"/>
    </source>
</evidence>
<dbReference type="FunFam" id="1.20.81.30:FF:000001">
    <property type="entry name" value="Type II secretion system protein F"/>
    <property type="match status" value="2"/>
</dbReference>
<dbReference type="PANTHER" id="PTHR30012:SF0">
    <property type="entry name" value="TYPE II SECRETION SYSTEM PROTEIN F-RELATED"/>
    <property type="match status" value="1"/>
</dbReference>
<feature type="domain" description="Type II secretion system protein GspF" evidence="16">
    <location>
        <begin position="77"/>
        <end position="199"/>
    </location>
</feature>
<keyword evidence="10" id="KW-0653">Protein transport</keyword>
<name>A0A8J2U9N8_9GAMM</name>
<evidence type="ECO:0000256" key="2">
    <source>
        <dbReference type="ARBA" id="ARBA00004429"/>
    </source>
</evidence>
<evidence type="ECO:0000256" key="11">
    <source>
        <dbReference type="ARBA" id="ARBA00022989"/>
    </source>
</evidence>
<keyword evidence="18" id="KW-1185">Reference proteome</keyword>
<dbReference type="NCBIfam" id="TIGR02120">
    <property type="entry name" value="GspF"/>
    <property type="match status" value="1"/>
</dbReference>
<evidence type="ECO:0000256" key="5">
    <source>
        <dbReference type="ARBA" id="ARBA00022475"/>
    </source>
</evidence>
<dbReference type="OrthoDB" id="9805682at2"/>
<feature type="domain" description="Type II secretion system protein GspF" evidence="16">
    <location>
        <begin position="279"/>
        <end position="401"/>
    </location>
</feature>
<keyword evidence="6" id="KW-0997">Cell inner membrane</keyword>
<evidence type="ECO:0000256" key="14">
    <source>
        <dbReference type="RuleBase" id="RU003923"/>
    </source>
</evidence>
<dbReference type="AlphaFoldDB" id="A0A8J2U9N8"/>
<dbReference type="PROSITE" id="PS00874">
    <property type="entry name" value="T2SP_F"/>
    <property type="match status" value="1"/>
</dbReference>
<evidence type="ECO:0000256" key="1">
    <source>
        <dbReference type="ARBA" id="ARBA00002684"/>
    </source>
</evidence>
<dbReference type="EMBL" id="BMDX01000025">
    <property type="protein sequence ID" value="GGA88697.1"/>
    <property type="molecule type" value="Genomic_DNA"/>
</dbReference>
<comment type="function">
    <text evidence="1">Component of the type II secretion system inner membrane complex required for the energy-dependent secretion of extracellular factors such as proteases and toxins from the periplasm.</text>
</comment>
<keyword evidence="5" id="KW-1003">Cell membrane</keyword>
<evidence type="ECO:0000256" key="9">
    <source>
        <dbReference type="ARBA" id="ARBA00022837"/>
    </source>
</evidence>
<evidence type="ECO:0000256" key="13">
    <source>
        <dbReference type="ARBA" id="ARBA00030750"/>
    </source>
</evidence>
<comment type="caution">
    <text evidence="17">The sequence shown here is derived from an EMBL/GenBank/DDBJ whole genome shotgun (WGS) entry which is preliminary data.</text>
</comment>
<feature type="transmembrane region" description="Helical" evidence="15">
    <location>
        <begin position="374"/>
        <end position="399"/>
    </location>
</feature>
<keyword evidence="4 14" id="KW-0813">Transport</keyword>
<dbReference type="GO" id="GO:0015627">
    <property type="term" value="C:type II protein secretion system complex"/>
    <property type="evidence" value="ECO:0007669"/>
    <property type="project" value="InterPro"/>
</dbReference>
<reference evidence="18" key="1">
    <citation type="journal article" date="2019" name="Int. J. Syst. Evol. Microbiol.">
        <title>The Global Catalogue of Microorganisms (GCM) 10K type strain sequencing project: providing services to taxonomists for standard genome sequencing and annotation.</title>
        <authorList>
            <consortium name="The Broad Institute Genomics Platform"/>
            <consortium name="The Broad Institute Genome Sequencing Center for Infectious Disease"/>
            <person name="Wu L."/>
            <person name="Ma J."/>
        </authorList>
    </citation>
    <scope>NUCLEOTIDE SEQUENCE [LARGE SCALE GENOMIC DNA]</scope>
    <source>
        <strain evidence="18">CGMCC 1.10130</strain>
    </source>
</reference>
<evidence type="ECO:0000256" key="7">
    <source>
        <dbReference type="ARBA" id="ARBA00022692"/>
    </source>
</evidence>
<dbReference type="InterPro" id="IPR042094">
    <property type="entry name" value="T2SS_GspF_sf"/>
</dbReference>
<dbReference type="Pfam" id="PF00482">
    <property type="entry name" value="T2SSF"/>
    <property type="match status" value="2"/>
</dbReference>
<dbReference type="GO" id="GO:0005886">
    <property type="term" value="C:plasma membrane"/>
    <property type="evidence" value="ECO:0007669"/>
    <property type="project" value="UniProtKB-SubCell"/>
</dbReference>
<keyword evidence="8" id="KW-0479">Metal-binding</keyword>
<comment type="subcellular location">
    <subcellularLocation>
        <location evidence="2 14">Cell inner membrane</location>
        <topology evidence="2 14">Multi-pass membrane protein</topology>
    </subcellularLocation>
</comment>
<evidence type="ECO:0000256" key="12">
    <source>
        <dbReference type="ARBA" id="ARBA00023136"/>
    </source>
</evidence>
<dbReference type="PRINTS" id="PR00812">
    <property type="entry name" value="BCTERIALGSPF"/>
</dbReference>
<evidence type="ECO:0000256" key="10">
    <source>
        <dbReference type="ARBA" id="ARBA00022927"/>
    </source>
</evidence>
<evidence type="ECO:0000313" key="17">
    <source>
        <dbReference type="EMBL" id="GGA88697.1"/>
    </source>
</evidence>
<dbReference type="GO" id="GO:0046872">
    <property type="term" value="F:metal ion binding"/>
    <property type="evidence" value="ECO:0007669"/>
    <property type="project" value="UniProtKB-KW"/>
</dbReference>
<dbReference type="InterPro" id="IPR018076">
    <property type="entry name" value="T2SS_GspF_dom"/>
</dbReference>
<evidence type="ECO:0000256" key="3">
    <source>
        <dbReference type="ARBA" id="ARBA00005745"/>
    </source>
</evidence>
<protein>
    <recommendedName>
        <fullName evidence="13">General secretion pathway protein F</fullName>
    </recommendedName>
</protein>
<evidence type="ECO:0000256" key="8">
    <source>
        <dbReference type="ARBA" id="ARBA00022723"/>
    </source>
</evidence>
<dbReference type="PANTHER" id="PTHR30012">
    <property type="entry name" value="GENERAL SECRETION PATHWAY PROTEIN"/>
    <property type="match status" value="1"/>
</dbReference>
<evidence type="ECO:0000256" key="15">
    <source>
        <dbReference type="SAM" id="Phobius"/>
    </source>
</evidence>
<comment type="similarity">
    <text evidence="3 14">Belongs to the GSP F family.</text>
</comment>
<feature type="transmembrane region" description="Helical" evidence="15">
    <location>
        <begin position="229"/>
        <end position="248"/>
    </location>
</feature>
<dbReference type="InterPro" id="IPR001992">
    <property type="entry name" value="T2SS_GspF/T4SS_PilC_CS"/>
</dbReference>
<dbReference type="InterPro" id="IPR011850">
    <property type="entry name" value="T2SS_GspF"/>
</dbReference>
<keyword evidence="9" id="KW-0106">Calcium</keyword>
<dbReference type="GO" id="GO:0015628">
    <property type="term" value="P:protein secretion by the type II secretion system"/>
    <property type="evidence" value="ECO:0007669"/>
    <property type="project" value="InterPro"/>
</dbReference>